<dbReference type="PANTHER" id="PTHR13976">
    <property type="entry name" value="HETEROGENEOUS NUCLEAR RIBONUCLEOPROTEIN-RELATED"/>
    <property type="match status" value="1"/>
</dbReference>
<dbReference type="AlphaFoldDB" id="A0A1L8DG61"/>
<feature type="compositionally biased region" description="Polar residues" evidence="4">
    <location>
        <begin position="15"/>
        <end position="34"/>
    </location>
</feature>
<dbReference type="EMBL" id="GFDF01008719">
    <property type="protein sequence ID" value="JAV05365.1"/>
    <property type="molecule type" value="Transcribed_RNA"/>
</dbReference>
<dbReference type="SMART" id="SM00360">
    <property type="entry name" value="RRM"/>
    <property type="match status" value="2"/>
</dbReference>
<evidence type="ECO:0000256" key="2">
    <source>
        <dbReference type="ARBA" id="ARBA00022884"/>
    </source>
</evidence>
<proteinExistence type="predicted"/>
<accession>A0A1L8DG61</accession>
<evidence type="ECO:0000259" key="5">
    <source>
        <dbReference type="PROSITE" id="PS50102"/>
    </source>
</evidence>
<feature type="region of interest" description="Disordered" evidence="4">
    <location>
        <begin position="227"/>
        <end position="286"/>
    </location>
</feature>
<feature type="domain" description="RRM" evidence="5">
    <location>
        <begin position="142"/>
        <end position="221"/>
    </location>
</feature>
<evidence type="ECO:0000256" key="1">
    <source>
        <dbReference type="ARBA" id="ARBA00022737"/>
    </source>
</evidence>
<evidence type="ECO:0000256" key="3">
    <source>
        <dbReference type="PROSITE-ProRule" id="PRU00176"/>
    </source>
</evidence>
<dbReference type="Pfam" id="PF00076">
    <property type="entry name" value="RRM_1"/>
    <property type="match status" value="2"/>
</dbReference>
<dbReference type="Gene3D" id="3.30.70.330">
    <property type="match status" value="2"/>
</dbReference>
<reference evidence="6" key="1">
    <citation type="submission" date="2016-12" db="EMBL/GenBank/DDBJ databases">
        <title>An insight into the sialome and mialome of the sand fly, Nyssomyia neivai.</title>
        <authorList>
            <person name="Sebastian V."/>
            <person name="Goulart T.M."/>
            <person name="Oliveira W."/>
            <person name="Calvo E."/>
            <person name="Oliveira L.F."/>
            <person name="Pinto M.C."/>
            <person name="Rosselino A.M."/>
            <person name="Ribeiro J.M."/>
        </authorList>
    </citation>
    <scope>NUCLEOTIDE SEQUENCE</scope>
</reference>
<dbReference type="InterPro" id="IPR000504">
    <property type="entry name" value="RRM_dom"/>
</dbReference>
<keyword evidence="2 3" id="KW-0694">RNA-binding</keyword>
<dbReference type="PROSITE" id="PS50102">
    <property type="entry name" value="RRM"/>
    <property type="match status" value="1"/>
</dbReference>
<feature type="compositionally biased region" description="Gly residues" evidence="4">
    <location>
        <begin position="243"/>
        <end position="259"/>
    </location>
</feature>
<protein>
    <submittedName>
        <fullName evidence="6">Putative splicing factor hnrnp-f</fullName>
    </submittedName>
</protein>
<dbReference type="InterPro" id="IPR012677">
    <property type="entry name" value="Nucleotide-bd_a/b_plait_sf"/>
</dbReference>
<feature type="compositionally biased region" description="Basic and acidic residues" evidence="4">
    <location>
        <begin position="62"/>
        <end position="74"/>
    </location>
</feature>
<evidence type="ECO:0000256" key="4">
    <source>
        <dbReference type="SAM" id="MobiDB-lite"/>
    </source>
</evidence>
<organism evidence="6">
    <name type="scientific">Nyssomyia neivai</name>
    <dbReference type="NCBI Taxonomy" id="330878"/>
    <lineage>
        <taxon>Eukaryota</taxon>
        <taxon>Metazoa</taxon>
        <taxon>Ecdysozoa</taxon>
        <taxon>Arthropoda</taxon>
        <taxon>Hexapoda</taxon>
        <taxon>Insecta</taxon>
        <taxon>Pterygota</taxon>
        <taxon>Neoptera</taxon>
        <taxon>Endopterygota</taxon>
        <taxon>Diptera</taxon>
        <taxon>Nematocera</taxon>
        <taxon>Psychodoidea</taxon>
        <taxon>Psychodidae</taxon>
        <taxon>Nyssomyia</taxon>
    </lineage>
</organism>
<dbReference type="SUPFAM" id="SSF54928">
    <property type="entry name" value="RNA-binding domain, RBD"/>
    <property type="match status" value="2"/>
</dbReference>
<sequence>MDLMAGNDGAVSYGTAINSGTQFGESAVEESSNGGEDAPKNEAAADDDADLIDSGVSGSVGKEVDETKNVEDQKATGGKPKLSKTAKRREERKRQHTRLARLAMSQGYSFHSPYHKYNEIFAAKPDEFETVMRKQCVVQADTFVKLRGLPYSVSPNEIETFFEGLELKQDRGGIHIVMDNRGRATGEAFVQFVNPDDTEKALKKNREKIGHRYIEIFRSSASEFRRSTFNSNRPGPYDRNDRGGPGGLRMGFGSGGGIGMMRNSRNFKGGDRNIPPYPPYLDDGPGGWKNRPFDGFGGNNFNGGGGGPNGSGGGFGNFGGGYGGDGGGNNSGFGGSGNFNNFGNSGGGGNFGPGGNFLGSNIGNFGNPGPDIVARNGSGGGGFGAGGGFNGGSGGGGGGGNFNMGNRNGGNWADGDDGGGEGVGGEEYCVHLRGMPYYCDEQDIYKFFAPLKPINCQVIYNSRGLHSGEADALFATQAEAMAAMSKHKEKMGFRYIELFYNATNNARKRERRF</sequence>
<keyword evidence="1" id="KW-0677">Repeat</keyword>
<name>A0A1L8DG61_9DIPT</name>
<feature type="region of interest" description="Disordered" evidence="4">
    <location>
        <begin position="1"/>
        <end position="95"/>
    </location>
</feature>
<dbReference type="InterPro" id="IPR035979">
    <property type="entry name" value="RBD_domain_sf"/>
</dbReference>
<dbReference type="GO" id="GO:0003723">
    <property type="term" value="F:RNA binding"/>
    <property type="evidence" value="ECO:0007669"/>
    <property type="project" value="UniProtKB-UniRule"/>
</dbReference>
<evidence type="ECO:0000313" key="6">
    <source>
        <dbReference type="EMBL" id="JAV05365.1"/>
    </source>
</evidence>
<dbReference type="InterPro" id="IPR050666">
    <property type="entry name" value="ESRP"/>
</dbReference>